<reference evidence="1" key="1">
    <citation type="submission" date="2018-02" db="EMBL/GenBank/DDBJ databases">
        <title>Rhizophora mucronata_Transcriptome.</title>
        <authorList>
            <person name="Meera S.P."/>
            <person name="Sreeshan A."/>
            <person name="Augustine A."/>
        </authorList>
    </citation>
    <scope>NUCLEOTIDE SEQUENCE</scope>
    <source>
        <tissue evidence="1">Leaf</tissue>
    </source>
</reference>
<proteinExistence type="predicted"/>
<sequence length="46" mass="5486">MASLYICKVEWLWIQLRVASGYLCSARQGLCMWGRRRRVCFNTLVF</sequence>
<organism evidence="1">
    <name type="scientific">Rhizophora mucronata</name>
    <name type="common">Asiatic mangrove</name>
    <dbReference type="NCBI Taxonomy" id="61149"/>
    <lineage>
        <taxon>Eukaryota</taxon>
        <taxon>Viridiplantae</taxon>
        <taxon>Streptophyta</taxon>
        <taxon>Embryophyta</taxon>
        <taxon>Tracheophyta</taxon>
        <taxon>Spermatophyta</taxon>
        <taxon>Magnoliopsida</taxon>
        <taxon>eudicotyledons</taxon>
        <taxon>Gunneridae</taxon>
        <taxon>Pentapetalae</taxon>
        <taxon>rosids</taxon>
        <taxon>fabids</taxon>
        <taxon>Malpighiales</taxon>
        <taxon>Rhizophoraceae</taxon>
        <taxon>Rhizophora</taxon>
    </lineage>
</organism>
<accession>A0A2P2P746</accession>
<evidence type="ECO:0000313" key="1">
    <source>
        <dbReference type="EMBL" id="MBX50568.1"/>
    </source>
</evidence>
<dbReference type="EMBL" id="GGEC01070084">
    <property type="protein sequence ID" value="MBX50568.1"/>
    <property type="molecule type" value="Transcribed_RNA"/>
</dbReference>
<protein>
    <submittedName>
        <fullName evidence="1">Uncharacterized protein</fullName>
    </submittedName>
</protein>
<name>A0A2P2P746_RHIMU</name>
<dbReference type="AlphaFoldDB" id="A0A2P2P746"/>